<organism evidence="8 9">
    <name type="scientific">Streptomyces mashuensis</name>
    <dbReference type="NCBI Taxonomy" id="33904"/>
    <lineage>
        <taxon>Bacteria</taxon>
        <taxon>Bacillati</taxon>
        <taxon>Actinomycetota</taxon>
        <taxon>Actinomycetes</taxon>
        <taxon>Kitasatosporales</taxon>
        <taxon>Streptomycetaceae</taxon>
        <taxon>Streptomyces</taxon>
    </lineage>
</organism>
<keyword evidence="6 7" id="KW-0503">Monooxygenase</keyword>
<gene>
    <name evidence="8" type="ORF">GCM10010218_58600</name>
</gene>
<dbReference type="SUPFAM" id="SSF48264">
    <property type="entry name" value="Cytochrome P450"/>
    <property type="match status" value="1"/>
</dbReference>
<dbReference type="PRINTS" id="PR00385">
    <property type="entry name" value="P450"/>
</dbReference>
<comment type="caution">
    <text evidence="8">The sequence shown here is derived from an EMBL/GenBank/DDBJ whole genome shotgun (WGS) entry which is preliminary data.</text>
</comment>
<dbReference type="GO" id="GO:0020037">
    <property type="term" value="F:heme binding"/>
    <property type="evidence" value="ECO:0007669"/>
    <property type="project" value="InterPro"/>
</dbReference>
<reference evidence="8" key="1">
    <citation type="journal article" date="2014" name="Int. J. Syst. Evol. Microbiol.">
        <title>Complete genome sequence of Corynebacterium casei LMG S-19264T (=DSM 44701T), isolated from a smear-ripened cheese.</title>
        <authorList>
            <consortium name="US DOE Joint Genome Institute (JGI-PGF)"/>
            <person name="Walter F."/>
            <person name="Albersmeier A."/>
            <person name="Kalinowski J."/>
            <person name="Ruckert C."/>
        </authorList>
    </citation>
    <scope>NUCLEOTIDE SEQUENCE</scope>
    <source>
        <strain evidence="8">JCM 4059</strain>
    </source>
</reference>
<dbReference type="CDD" id="cd11031">
    <property type="entry name" value="Cyp158A-like"/>
    <property type="match status" value="1"/>
</dbReference>
<dbReference type="PANTHER" id="PTHR46696">
    <property type="entry name" value="P450, PUTATIVE (EUROFUNG)-RELATED"/>
    <property type="match status" value="1"/>
</dbReference>
<name>A0A919B819_9ACTN</name>
<comment type="similarity">
    <text evidence="1 7">Belongs to the cytochrome P450 family.</text>
</comment>
<keyword evidence="3 7" id="KW-0479">Metal-binding</keyword>
<dbReference type="EMBL" id="BNBD01000018">
    <property type="protein sequence ID" value="GHF69440.1"/>
    <property type="molecule type" value="Genomic_DNA"/>
</dbReference>
<evidence type="ECO:0000256" key="7">
    <source>
        <dbReference type="RuleBase" id="RU000461"/>
    </source>
</evidence>
<reference evidence="8" key="2">
    <citation type="submission" date="2020-09" db="EMBL/GenBank/DDBJ databases">
        <authorList>
            <person name="Sun Q."/>
            <person name="Ohkuma M."/>
        </authorList>
    </citation>
    <scope>NUCLEOTIDE SEQUENCE</scope>
    <source>
        <strain evidence="8">JCM 4059</strain>
    </source>
</reference>
<dbReference type="Pfam" id="PF00067">
    <property type="entry name" value="p450"/>
    <property type="match status" value="2"/>
</dbReference>
<keyword evidence="5 7" id="KW-0408">Iron</keyword>
<keyword evidence="2 7" id="KW-0349">Heme</keyword>
<dbReference type="InterPro" id="IPR002397">
    <property type="entry name" value="Cyt_P450_B"/>
</dbReference>
<dbReference type="PANTHER" id="PTHR46696:SF1">
    <property type="entry name" value="CYTOCHROME P450 YJIB-RELATED"/>
    <property type="match status" value="1"/>
</dbReference>
<evidence type="ECO:0000256" key="5">
    <source>
        <dbReference type="ARBA" id="ARBA00023004"/>
    </source>
</evidence>
<dbReference type="FunFam" id="1.10.630.10:FF:000018">
    <property type="entry name" value="Cytochrome P450 monooxygenase"/>
    <property type="match status" value="1"/>
</dbReference>
<evidence type="ECO:0000256" key="4">
    <source>
        <dbReference type="ARBA" id="ARBA00023002"/>
    </source>
</evidence>
<protein>
    <submittedName>
        <fullName evidence="8">Cytochrome P450</fullName>
    </submittedName>
</protein>
<dbReference type="InterPro" id="IPR001128">
    <property type="entry name" value="Cyt_P450"/>
</dbReference>
<sequence>MTTSASEPATCPFDPYPYNEAAGLELSGRYEEVRRAEGLRRVRLPYGEPAWLVTRYEDARFVLGDRRFSRAACVDHDEPRQSAAQINSGILAMDPPDHTRLRRLVTKAFTVQRVERLRPDIRALTGSLLDDMVAAGPPADLVDAFALPLPVSVICRLLGVPEEDRPLFRKWSDDALSTSSLTAEEAEASREELRAYMAGLVAERRARPADDLMTALIEARDQEDRLSEPELIDLCVAVLVAGHETTATQIPNFVCTLLDRPGELARLREDPGLIPSAVEELLRFVPLGTAAASPRYATEDVEVGGTWVRKGEPVLVAVGAANRDERRFAAPDTLDVGREGNQHLGFGHGVHHCLGAPLARVELQEALRGLVLRLPGLHVAGDIVWKTEMLVRGPRSMPVGW</sequence>
<evidence type="ECO:0000313" key="8">
    <source>
        <dbReference type="EMBL" id="GHF69440.1"/>
    </source>
</evidence>
<keyword evidence="9" id="KW-1185">Reference proteome</keyword>
<dbReference type="AlphaFoldDB" id="A0A919B819"/>
<evidence type="ECO:0000256" key="3">
    <source>
        <dbReference type="ARBA" id="ARBA00022723"/>
    </source>
</evidence>
<keyword evidence="4 7" id="KW-0560">Oxidoreductase</keyword>
<dbReference type="RefSeq" id="WP_190132779.1">
    <property type="nucleotide sequence ID" value="NZ_BNBD01000018.1"/>
</dbReference>
<dbReference type="Gene3D" id="1.10.630.10">
    <property type="entry name" value="Cytochrome P450"/>
    <property type="match status" value="1"/>
</dbReference>
<dbReference type="Proteomes" id="UP000638313">
    <property type="component" value="Unassembled WGS sequence"/>
</dbReference>
<evidence type="ECO:0000256" key="2">
    <source>
        <dbReference type="ARBA" id="ARBA00022617"/>
    </source>
</evidence>
<dbReference type="PRINTS" id="PR00359">
    <property type="entry name" value="BP450"/>
</dbReference>
<evidence type="ECO:0000313" key="9">
    <source>
        <dbReference type="Proteomes" id="UP000638313"/>
    </source>
</evidence>
<evidence type="ECO:0000256" key="6">
    <source>
        <dbReference type="ARBA" id="ARBA00023033"/>
    </source>
</evidence>
<dbReference type="GO" id="GO:0005506">
    <property type="term" value="F:iron ion binding"/>
    <property type="evidence" value="ECO:0007669"/>
    <property type="project" value="InterPro"/>
</dbReference>
<evidence type="ECO:0000256" key="1">
    <source>
        <dbReference type="ARBA" id="ARBA00010617"/>
    </source>
</evidence>
<dbReference type="InterPro" id="IPR036396">
    <property type="entry name" value="Cyt_P450_sf"/>
</dbReference>
<accession>A0A919B819</accession>
<dbReference type="InterPro" id="IPR017972">
    <property type="entry name" value="Cyt_P450_CS"/>
</dbReference>
<proteinExistence type="inferred from homology"/>
<dbReference type="GO" id="GO:0016705">
    <property type="term" value="F:oxidoreductase activity, acting on paired donors, with incorporation or reduction of molecular oxygen"/>
    <property type="evidence" value="ECO:0007669"/>
    <property type="project" value="InterPro"/>
</dbReference>
<dbReference type="GO" id="GO:0004497">
    <property type="term" value="F:monooxygenase activity"/>
    <property type="evidence" value="ECO:0007669"/>
    <property type="project" value="UniProtKB-KW"/>
</dbReference>
<dbReference type="PROSITE" id="PS00086">
    <property type="entry name" value="CYTOCHROME_P450"/>
    <property type="match status" value="1"/>
</dbReference>